<dbReference type="Pfam" id="PF01569">
    <property type="entry name" value="PAP2"/>
    <property type="match status" value="1"/>
</dbReference>
<comment type="similarity">
    <text evidence="1">Belongs to the class A bacterial acid phosphatase family.</text>
</comment>
<evidence type="ECO:0000259" key="3">
    <source>
        <dbReference type="SMART" id="SM00014"/>
    </source>
</evidence>
<dbReference type="Proteomes" id="UP000548867">
    <property type="component" value="Unassembled WGS sequence"/>
</dbReference>
<name>A0A7W6G5Y2_9SPHN</name>
<keyword evidence="5" id="KW-1185">Reference proteome</keyword>
<feature type="signal peptide" evidence="2">
    <location>
        <begin position="1"/>
        <end position="23"/>
    </location>
</feature>
<dbReference type="SUPFAM" id="SSF48317">
    <property type="entry name" value="Acid phosphatase/Vanadium-dependent haloperoxidase"/>
    <property type="match status" value="1"/>
</dbReference>
<comment type="catalytic activity">
    <reaction evidence="1">
        <text>a phosphate monoester + H2O = an alcohol + phosphate</text>
        <dbReference type="Rhea" id="RHEA:15017"/>
        <dbReference type="ChEBI" id="CHEBI:15377"/>
        <dbReference type="ChEBI" id="CHEBI:30879"/>
        <dbReference type="ChEBI" id="CHEBI:43474"/>
        <dbReference type="ChEBI" id="CHEBI:67140"/>
        <dbReference type="EC" id="3.1.3.2"/>
    </reaction>
</comment>
<dbReference type="EMBL" id="JACIDX010000007">
    <property type="protein sequence ID" value="MBB3955239.1"/>
    <property type="molecule type" value="Genomic_DNA"/>
</dbReference>
<dbReference type="InterPro" id="IPR036938">
    <property type="entry name" value="PAP2/HPO_sf"/>
</dbReference>
<dbReference type="GO" id="GO:0003993">
    <property type="term" value="F:acid phosphatase activity"/>
    <property type="evidence" value="ECO:0007669"/>
    <property type="project" value="UniProtKB-EC"/>
</dbReference>
<protein>
    <recommendedName>
        <fullName evidence="1">Acid phosphatase</fullName>
        <ecNumber evidence="1">3.1.3.2</ecNumber>
    </recommendedName>
</protein>
<dbReference type="EC" id="3.1.3.2" evidence="1"/>
<feature type="chain" id="PRO_5031244972" description="Acid phosphatase" evidence="2">
    <location>
        <begin position="24"/>
        <end position="234"/>
    </location>
</feature>
<accession>A0A7W6G5Y2</accession>
<dbReference type="RefSeq" id="WP_183625355.1">
    <property type="nucleotide sequence ID" value="NZ_JACIDX010000007.1"/>
</dbReference>
<evidence type="ECO:0000256" key="1">
    <source>
        <dbReference type="PIRNR" id="PIRNR000897"/>
    </source>
</evidence>
<comment type="caution">
    <text evidence="4">The sequence shown here is derived from an EMBL/GenBank/DDBJ whole genome shotgun (WGS) entry which is preliminary data.</text>
</comment>
<evidence type="ECO:0000256" key="2">
    <source>
        <dbReference type="SAM" id="SignalP"/>
    </source>
</evidence>
<gene>
    <name evidence="4" type="ORF">GGR38_002191</name>
</gene>
<dbReference type="PRINTS" id="PR00483">
    <property type="entry name" value="BACPHPHTASE"/>
</dbReference>
<keyword evidence="2" id="KW-0732">Signal</keyword>
<feature type="domain" description="Phosphatidic acid phosphatase type 2/haloperoxidase" evidence="3">
    <location>
        <begin position="103"/>
        <end position="215"/>
    </location>
</feature>
<dbReference type="SMART" id="SM00014">
    <property type="entry name" value="acidPPc"/>
    <property type="match status" value="1"/>
</dbReference>
<keyword evidence="1 4" id="KW-0378">Hydrolase</keyword>
<dbReference type="PIRSF" id="PIRSF000897">
    <property type="entry name" value="Acid_Ptase_ClsA"/>
    <property type="match status" value="1"/>
</dbReference>
<dbReference type="AlphaFoldDB" id="A0A7W6G5Y2"/>
<proteinExistence type="inferred from homology"/>
<dbReference type="InterPro" id="IPR000326">
    <property type="entry name" value="PAP2/HPO"/>
</dbReference>
<evidence type="ECO:0000313" key="5">
    <source>
        <dbReference type="Proteomes" id="UP000548867"/>
    </source>
</evidence>
<dbReference type="GO" id="GO:0030288">
    <property type="term" value="C:outer membrane-bounded periplasmic space"/>
    <property type="evidence" value="ECO:0007669"/>
    <property type="project" value="InterPro"/>
</dbReference>
<sequence>MMKAILSAALLMLAIPDAGMAQAAPKSLQYLDGALFQPVLILPAPVAKDMSANARELAALHQLIATASPQRLKQAYEDAIHEDPAIFNETLGLDLKKLPATWELLEIVNHESAIVASIAKEHFHRMRPYSADASLPFCEGKADPAKPAYRSYPSGHSTLGYAVGVALARLLPDRAGKIMGRAQDYAMSREYCGAHYASDIQASEVIGTLAATLLLNDPRLADKVAAARAELSKI</sequence>
<reference evidence="4 5" key="1">
    <citation type="submission" date="2020-08" db="EMBL/GenBank/DDBJ databases">
        <title>Genomic Encyclopedia of Type Strains, Phase IV (KMG-IV): sequencing the most valuable type-strain genomes for metagenomic binning, comparative biology and taxonomic classification.</title>
        <authorList>
            <person name="Goeker M."/>
        </authorList>
    </citation>
    <scope>NUCLEOTIDE SEQUENCE [LARGE SCALE GENOMIC DNA]</scope>
    <source>
        <strain evidence="4 5">DSM 27057</strain>
    </source>
</reference>
<evidence type="ECO:0000313" key="4">
    <source>
        <dbReference type="EMBL" id="MBB3955239.1"/>
    </source>
</evidence>
<dbReference type="InterPro" id="IPR001011">
    <property type="entry name" value="Acid_Pase_classA_bac"/>
</dbReference>
<dbReference type="Gene3D" id="1.20.144.10">
    <property type="entry name" value="Phosphatidic acid phosphatase type 2/haloperoxidase"/>
    <property type="match status" value="1"/>
</dbReference>
<organism evidence="4 5">
    <name type="scientific">Novosphingobium sediminicola</name>
    <dbReference type="NCBI Taxonomy" id="563162"/>
    <lineage>
        <taxon>Bacteria</taxon>
        <taxon>Pseudomonadati</taxon>
        <taxon>Pseudomonadota</taxon>
        <taxon>Alphaproteobacteria</taxon>
        <taxon>Sphingomonadales</taxon>
        <taxon>Sphingomonadaceae</taxon>
        <taxon>Novosphingobium</taxon>
    </lineage>
</organism>